<evidence type="ECO:0000313" key="3">
    <source>
        <dbReference type="EMBL" id="THG88560.1"/>
    </source>
</evidence>
<accession>A0A4S4JVB4</accession>
<dbReference type="Pfam" id="PF08924">
    <property type="entry name" value="Rv2525c_GlyHyd-like"/>
    <property type="match status" value="1"/>
</dbReference>
<dbReference type="AlphaFoldDB" id="A0A4S4JVB4"/>
<feature type="compositionally biased region" description="Basic and acidic residues" evidence="1">
    <location>
        <begin position="169"/>
        <end position="179"/>
    </location>
</feature>
<dbReference type="InterPro" id="IPR015020">
    <property type="entry name" value="Rv2525c-like_Glyco_Hydro-like"/>
</dbReference>
<sequence>MSFMKNKKGFLMSFIAFFVILTVFGLIFFVQSTHSNTNTQGNDEVSSDEKIKISNNIQNSISSDSEVEIENSITNNAEEGEIDIENEVVNDINGSGSATIRNEIENLLKENLLGSLQNNIENILNGDGDYEIENNINNDINVNINVQVNNEVNNQLEKNGESDNQDESDNGKEDGNKEEENADEVVWGIDSASETTEAFYGCVQENFGEPQVVGRYLGDKEGVSYGLTDEQVELIHSHDAQILLIFNQFEDATGYDNGVALAQEAIVLANEIGAPEGVALFANIEPIYPVDAAFLEGWYDEISVSSYEPAIYGIFAEDETLTAAFNQAVENNSNILADTYLWSAAPNIGITTEDNAPDYDVEAPEDSLAYGWQYGIDAQTCNIDTNLFQSELTDVLW</sequence>
<dbReference type="Proteomes" id="UP000297014">
    <property type="component" value="Unassembled WGS sequence"/>
</dbReference>
<dbReference type="Gene3D" id="3.20.20.80">
    <property type="entry name" value="Glycosidases"/>
    <property type="match status" value="1"/>
</dbReference>
<reference evidence="3 4" key="1">
    <citation type="submission" date="2014-01" db="EMBL/GenBank/DDBJ databases">
        <title>Draft genome sequencing of Bacillus alcalophilus CGMCC 1.3604.</title>
        <authorList>
            <person name="Yang J."/>
            <person name="Diao L."/>
            <person name="Yang S."/>
        </authorList>
    </citation>
    <scope>NUCLEOTIDE SEQUENCE [LARGE SCALE GENOMIC DNA]</scope>
    <source>
        <strain evidence="3 4">CGMCC 1.3604</strain>
    </source>
</reference>
<dbReference type="EMBL" id="JALP01000372">
    <property type="protein sequence ID" value="THG88560.1"/>
    <property type="molecule type" value="Genomic_DNA"/>
</dbReference>
<comment type="caution">
    <text evidence="3">The sequence shown here is derived from an EMBL/GenBank/DDBJ whole genome shotgun (WGS) entry which is preliminary data.</text>
</comment>
<protein>
    <recommendedName>
        <fullName evidence="2">Rv2525c-like glycoside hydrolase-like domain-containing protein</fullName>
    </recommendedName>
</protein>
<evidence type="ECO:0000256" key="1">
    <source>
        <dbReference type="SAM" id="MobiDB-lite"/>
    </source>
</evidence>
<proteinExistence type="predicted"/>
<organism evidence="3 4">
    <name type="scientific">Alkalihalobacillus alcalophilus ATCC 27647 = CGMCC 1.3604</name>
    <dbReference type="NCBI Taxonomy" id="1218173"/>
    <lineage>
        <taxon>Bacteria</taxon>
        <taxon>Bacillati</taxon>
        <taxon>Bacillota</taxon>
        <taxon>Bacilli</taxon>
        <taxon>Bacillales</taxon>
        <taxon>Bacillaceae</taxon>
        <taxon>Alkalihalobacillus</taxon>
    </lineage>
</organism>
<gene>
    <name evidence="3" type="ORF">AJ85_02430</name>
</gene>
<evidence type="ECO:0000259" key="2">
    <source>
        <dbReference type="Pfam" id="PF08924"/>
    </source>
</evidence>
<dbReference type="SUPFAM" id="SSF51445">
    <property type="entry name" value="(Trans)glycosidases"/>
    <property type="match status" value="1"/>
</dbReference>
<name>A0A4S4JVB4_ALKAL</name>
<feature type="domain" description="Rv2525c-like glycoside hydrolase-like" evidence="2">
    <location>
        <begin position="212"/>
        <end position="348"/>
    </location>
</feature>
<dbReference type="InterPro" id="IPR017853">
    <property type="entry name" value="GH"/>
</dbReference>
<evidence type="ECO:0000313" key="4">
    <source>
        <dbReference type="Proteomes" id="UP000297014"/>
    </source>
</evidence>
<feature type="region of interest" description="Disordered" evidence="1">
    <location>
        <begin position="157"/>
        <end position="183"/>
    </location>
</feature>